<dbReference type="Ensembl" id="ENSOANT00000003680.3">
    <property type="protein sequence ID" value="ENSOANP00000003679.3"/>
    <property type="gene ID" value="ENSOANG00000002320.4"/>
</dbReference>
<dbReference type="GO" id="GO:0005813">
    <property type="term" value="C:centrosome"/>
    <property type="evidence" value="ECO:0007669"/>
    <property type="project" value="InterPro"/>
</dbReference>
<dbReference type="GO" id="GO:0000922">
    <property type="term" value="C:spindle pole"/>
    <property type="evidence" value="ECO:0007669"/>
    <property type="project" value="InterPro"/>
</dbReference>
<dbReference type="InterPro" id="IPR026708">
    <property type="entry name" value="CSPP1"/>
</dbReference>
<evidence type="ECO:0000313" key="2">
    <source>
        <dbReference type="Ensembl" id="ENSOANP00000003679.3"/>
    </source>
</evidence>
<dbReference type="Proteomes" id="UP000002279">
    <property type="component" value="Chromosome 7"/>
</dbReference>
<sequence length="201" mass="23505">MTDNLDQFIKDQKAKLAKDKMELENDPPYMEMKNKGTDMHSEHSKMFISMAKENIPPLSQQTIDPTFRLTLPLGEDSEEKMRTLREELKQDYRQYLSQKNVLSTGEVDPSTLGVSLPIGERLSAKERLRLERNKEYNQFLRSKTDCRENFIPLDKKSTEMLHSNPGTPRRDDSIPSPGPRKERLHPKRMEEDRFCRLVDGH</sequence>
<evidence type="ECO:0000256" key="1">
    <source>
        <dbReference type="SAM" id="MobiDB-lite"/>
    </source>
</evidence>
<name>F6ZS30_ORNAN</name>
<dbReference type="GeneTree" id="ENSGT00390000015084"/>
<proteinExistence type="predicted"/>
<feature type="region of interest" description="Disordered" evidence="1">
    <location>
        <begin position="155"/>
        <end position="201"/>
    </location>
</feature>
<dbReference type="OMA" id="FSNDSEY"/>
<reference evidence="2 3" key="1">
    <citation type="journal article" date="2008" name="Nature">
        <title>Genome analysis of the platypus reveals unique signatures of evolution.</title>
        <authorList>
            <person name="Warren W.C."/>
            <person name="Hillier L.W."/>
            <person name="Marshall Graves J.A."/>
            <person name="Birney E."/>
            <person name="Ponting C.P."/>
            <person name="Grutzner F."/>
            <person name="Belov K."/>
            <person name="Miller W."/>
            <person name="Clarke L."/>
            <person name="Chinwalla A.T."/>
            <person name="Yang S.P."/>
            <person name="Heger A."/>
            <person name="Locke D.P."/>
            <person name="Miethke P."/>
            <person name="Waters P.D."/>
            <person name="Veyrunes F."/>
            <person name="Fulton L."/>
            <person name="Fulton B."/>
            <person name="Graves T."/>
            <person name="Wallis J."/>
            <person name="Puente X.S."/>
            <person name="Lopez-Otin C."/>
            <person name="Ordonez G.R."/>
            <person name="Eichler E.E."/>
            <person name="Chen L."/>
            <person name="Cheng Z."/>
            <person name="Deakin J.E."/>
            <person name="Alsop A."/>
            <person name="Thompson K."/>
            <person name="Kirby P."/>
            <person name="Papenfuss A.T."/>
            <person name="Wakefield M.J."/>
            <person name="Olender T."/>
            <person name="Lancet D."/>
            <person name="Huttley G.A."/>
            <person name="Smit A.F."/>
            <person name="Pask A."/>
            <person name="Temple-Smith P."/>
            <person name="Batzer M.A."/>
            <person name="Walker J.A."/>
            <person name="Konkel M.K."/>
            <person name="Harris R.S."/>
            <person name="Whittington C.M."/>
            <person name="Wong E.S."/>
            <person name="Gemmell N.J."/>
            <person name="Buschiazzo E."/>
            <person name="Vargas Jentzsch I.M."/>
            <person name="Merkel A."/>
            <person name="Schmitz J."/>
            <person name="Zemann A."/>
            <person name="Churakov G."/>
            <person name="Kriegs J.O."/>
            <person name="Brosius J."/>
            <person name="Murchison E.P."/>
            <person name="Sachidanandam R."/>
            <person name="Smith C."/>
            <person name="Hannon G.J."/>
            <person name="Tsend-Ayush E."/>
            <person name="McMillan D."/>
            <person name="Attenborough R."/>
            <person name="Rens W."/>
            <person name="Ferguson-Smith M."/>
            <person name="Lefevre C.M."/>
            <person name="Sharp J.A."/>
            <person name="Nicholas K.R."/>
            <person name="Ray D.A."/>
            <person name="Kube M."/>
            <person name="Reinhardt R."/>
            <person name="Pringle T.H."/>
            <person name="Taylor J."/>
            <person name="Jones R.C."/>
            <person name="Nixon B."/>
            <person name="Dacheux J.L."/>
            <person name="Niwa H."/>
            <person name="Sekita Y."/>
            <person name="Huang X."/>
            <person name="Stark A."/>
            <person name="Kheradpour P."/>
            <person name="Kellis M."/>
            <person name="Flicek P."/>
            <person name="Chen Y."/>
            <person name="Webber C."/>
            <person name="Hardison R."/>
            <person name="Nelson J."/>
            <person name="Hallsworth-Pepin K."/>
            <person name="Delehaunty K."/>
            <person name="Markovic C."/>
            <person name="Minx P."/>
            <person name="Feng Y."/>
            <person name="Kremitzki C."/>
            <person name="Mitreva M."/>
            <person name="Glasscock J."/>
            <person name="Wylie T."/>
            <person name="Wohldmann P."/>
            <person name="Thiru P."/>
            <person name="Nhan M.N."/>
            <person name="Pohl C.S."/>
            <person name="Smith S.M."/>
            <person name="Hou S."/>
            <person name="Nefedov M."/>
            <person name="de Jong P.J."/>
            <person name="Renfree M.B."/>
            <person name="Mardis E.R."/>
            <person name="Wilson R.K."/>
        </authorList>
    </citation>
    <scope>NUCLEOTIDE SEQUENCE [LARGE SCALE GENOMIC DNA]</scope>
    <source>
        <strain evidence="2 3">Glennie</strain>
    </source>
</reference>
<reference evidence="2" key="3">
    <citation type="submission" date="2025-09" db="UniProtKB">
        <authorList>
            <consortium name="Ensembl"/>
        </authorList>
    </citation>
    <scope>IDENTIFICATION</scope>
    <source>
        <strain evidence="2">Glennie</strain>
    </source>
</reference>
<reference evidence="2" key="2">
    <citation type="submission" date="2025-08" db="UniProtKB">
        <authorList>
            <consortium name="Ensembl"/>
        </authorList>
    </citation>
    <scope>IDENTIFICATION</scope>
    <source>
        <strain evidence="2">Glennie</strain>
    </source>
</reference>
<dbReference type="InParanoid" id="F6ZS30"/>
<protein>
    <recommendedName>
        <fullName evidence="4">Centrosome and spindle pole associated protein 1</fullName>
    </recommendedName>
</protein>
<dbReference type="GO" id="GO:0005874">
    <property type="term" value="C:microtubule"/>
    <property type="evidence" value="ECO:0007669"/>
    <property type="project" value="InterPro"/>
</dbReference>
<evidence type="ECO:0000313" key="3">
    <source>
        <dbReference type="Proteomes" id="UP000002279"/>
    </source>
</evidence>
<evidence type="ECO:0008006" key="4">
    <source>
        <dbReference type="Google" id="ProtNLM"/>
    </source>
</evidence>
<dbReference type="PANTHER" id="PTHR21616">
    <property type="entry name" value="CENTROSOME SPINDLE POLE ASSOCIATED PROTEIN"/>
    <property type="match status" value="1"/>
</dbReference>
<accession>F6ZS30</accession>
<keyword evidence="3" id="KW-1185">Reference proteome</keyword>
<dbReference type="Bgee" id="ENSOANG00000002320">
    <property type="expression patterns" value="Expressed in fibroblast and 8 other cell types or tissues"/>
</dbReference>
<dbReference type="GO" id="GO:0032467">
    <property type="term" value="P:positive regulation of cytokinesis"/>
    <property type="evidence" value="ECO:0007669"/>
    <property type="project" value="InterPro"/>
</dbReference>
<dbReference type="AlphaFoldDB" id="F6ZS30"/>
<feature type="compositionally biased region" description="Basic and acidic residues" evidence="1">
    <location>
        <begin position="32"/>
        <end position="41"/>
    </location>
</feature>
<feature type="region of interest" description="Disordered" evidence="1">
    <location>
        <begin position="19"/>
        <end position="41"/>
    </location>
</feature>
<organism evidence="2 3">
    <name type="scientific">Ornithorhynchus anatinus</name>
    <name type="common">Duckbill platypus</name>
    <dbReference type="NCBI Taxonomy" id="9258"/>
    <lineage>
        <taxon>Eukaryota</taxon>
        <taxon>Metazoa</taxon>
        <taxon>Chordata</taxon>
        <taxon>Craniata</taxon>
        <taxon>Vertebrata</taxon>
        <taxon>Euteleostomi</taxon>
        <taxon>Mammalia</taxon>
        <taxon>Monotremata</taxon>
        <taxon>Ornithorhynchidae</taxon>
        <taxon>Ornithorhynchus</taxon>
    </lineage>
</organism>
<dbReference type="HOGENOM" id="CLU_341486_0_0_1"/>
<dbReference type="eggNOG" id="ENOG502QTSW">
    <property type="taxonomic scope" value="Eukaryota"/>
</dbReference>
<dbReference type="PANTHER" id="PTHR21616:SF2">
    <property type="entry name" value="CENTROSOME AND SPINDLE POLE-ASSOCIATED PROTEIN 1"/>
    <property type="match status" value="1"/>
</dbReference>
<dbReference type="STRING" id="9258.ENSOANP00000003679"/>
<feature type="compositionally biased region" description="Basic and acidic residues" evidence="1">
    <location>
        <begin position="187"/>
        <end position="201"/>
    </location>
</feature>